<evidence type="ECO:0000256" key="3">
    <source>
        <dbReference type="ARBA" id="ARBA00022737"/>
    </source>
</evidence>
<dbReference type="Gene3D" id="3.30.160.60">
    <property type="entry name" value="Classic Zinc Finger"/>
    <property type="match status" value="2"/>
</dbReference>
<dbReference type="GO" id="GO:0005634">
    <property type="term" value="C:nucleus"/>
    <property type="evidence" value="ECO:0007669"/>
    <property type="project" value="UniProtKB-SubCell"/>
</dbReference>
<dbReference type="AlphaFoldDB" id="A0A914C994"/>
<dbReference type="InterPro" id="IPR013087">
    <property type="entry name" value="Znf_C2H2_type"/>
</dbReference>
<accession>A0A914C994</accession>
<evidence type="ECO:0000256" key="7">
    <source>
        <dbReference type="PROSITE-ProRule" id="PRU00042"/>
    </source>
</evidence>
<feature type="compositionally biased region" description="Acidic residues" evidence="8">
    <location>
        <begin position="238"/>
        <end position="248"/>
    </location>
</feature>
<comment type="subcellular location">
    <subcellularLocation>
        <location evidence="1">Nucleus</location>
    </subcellularLocation>
</comment>
<feature type="compositionally biased region" description="Basic and acidic residues" evidence="8">
    <location>
        <begin position="393"/>
        <end position="406"/>
    </location>
</feature>
<dbReference type="InterPro" id="IPR036236">
    <property type="entry name" value="Znf_C2H2_sf"/>
</dbReference>
<feature type="region of interest" description="Disordered" evidence="8">
    <location>
        <begin position="466"/>
        <end position="590"/>
    </location>
</feature>
<organism evidence="10 11">
    <name type="scientific">Acrobeloides nanus</name>
    <dbReference type="NCBI Taxonomy" id="290746"/>
    <lineage>
        <taxon>Eukaryota</taxon>
        <taxon>Metazoa</taxon>
        <taxon>Ecdysozoa</taxon>
        <taxon>Nematoda</taxon>
        <taxon>Chromadorea</taxon>
        <taxon>Rhabditida</taxon>
        <taxon>Tylenchina</taxon>
        <taxon>Cephalobomorpha</taxon>
        <taxon>Cephaloboidea</taxon>
        <taxon>Cephalobidae</taxon>
        <taxon>Acrobeloides</taxon>
    </lineage>
</organism>
<feature type="compositionally biased region" description="Basic and acidic residues" evidence="8">
    <location>
        <begin position="218"/>
        <end position="237"/>
    </location>
</feature>
<evidence type="ECO:0000259" key="9">
    <source>
        <dbReference type="PROSITE" id="PS50157"/>
    </source>
</evidence>
<dbReference type="Proteomes" id="UP000887540">
    <property type="component" value="Unplaced"/>
</dbReference>
<evidence type="ECO:0000256" key="1">
    <source>
        <dbReference type="ARBA" id="ARBA00004123"/>
    </source>
</evidence>
<feature type="region of interest" description="Disordered" evidence="8">
    <location>
        <begin position="391"/>
        <end position="416"/>
    </location>
</feature>
<feature type="domain" description="C2H2-type" evidence="9">
    <location>
        <begin position="439"/>
        <end position="466"/>
    </location>
</feature>
<dbReference type="PANTHER" id="PTHR24406">
    <property type="entry name" value="TRANSCRIPTIONAL REPRESSOR CTCFL-RELATED"/>
    <property type="match status" value="1"/>
</dbReference>
<keyword evidence="4 7" id="KW-0863">Zinc-finger</keyword>
<dbReference type="WBParaSite" id="ACRNAN_Path_641.g2378.t2">
    <property type="protein sequence ID" value="ACRNAN_Path_641.g2378.t2"/>
    <property type="gene ID" value="ACRNAN_Path_641.g2378"/>
</dbReference>
<proteinExistence type="predicted"/>
<keyword evidence="2" id="KW-0479">Metal-binding</keyword>
<protein>
    <submittedName>
        <fullName evidence="11">C2H2-type domain-containing protein</fullName>
    </submittedName>
</protein>
<evidence type="ECO:0000256" key="5">
    <source>
        <dbReference type="ARBA" id="ARBA00022833"/>
    </source>
</evidence>
<sequence>MRKMSNPPHYNIAYTRQEYPGYRPQMAAYEQPQSPIKRTIGQMIPLSSVVPPERRRILISTEGGVPRTISTITTSQLPYIQGGPIIRRLPVGKTTVITQRSMFVETPPVANTVTVETSSSPVKSVRWEKTPSYYPPPTNFNHGDTATIDENQAHLVQVEKVKASPQKTQEKPIEAAEKTTEISQPKETTDGTVEKLTATEVQKSSEESPVPPPSKTPDVPETKKRRRKEDLVRKETEESTPEEDENDETIFKRVRIEYTDGTGGRGYQPSENEYLCPKCPAQYESRVGLTNHMKLHGTNKTHACDLCDFSCTNKKTMRHHKRAHGILFSKRQRRTRKKKEEDDKAEELAKKVDIKKETSDVRKEAHTSVKPAPSASQIVEKMNQVIANVVSADKQDDEQKTKKLESPSKSVKCPDCPFTTRTQARLGSHQLGHSRRSGYQCPTCTFKSESLSFLKRHMDLHEGNLPWPPSYVGGEPGKEPKEQLLKSPRKKEAQEEGERSAGPATRSRQRAIVTTPTEPERKSSRKVSPKKPEIEEKLESPKRRTQETTEQGPSKEKVEDQPTSSTTSSLVSEKTSQKRKPAAKKGEGPFHCAQCGIKLKRYGELKIHVLHFHKANRKSPEVVRRFLRERIARSITTTK</sequence>
<dbReference type="GO" id="GO:0008270">
    <property type="term" value="F:zinc ion binding"/>
    <property type="evidence" value="ECO:0007669"/>
    <property type="project" value="UniProtKB-KW"/>
</dbReference>
<keyword evidence="6" id="KW-0539">Nucleus</keyword>
<feature type="compositionally biased region" description="Basic and acidic residues" evidence="8">
    <location>
        <begin position="161"/>
        <end position="180"/>
    </location>
</feature>
<dbReference type="InterPro" id="IPR050888">
    <property type="entry name" value="ZnF_C2H2-type_TF"/>
</dbReference>
<evidence type="ECO:0000313" key="11">
    <source>
        <dbReference type="WBParaSite" id="ACRNAN_Path_641.g2378.t2"/>
    </source>
</evidence>
<feature type="domain" description="C2H2-type" evidence="9">
    <location>
        <begin position="590"/>
        <end position="618"/>
    </location>
</feature>
<evidence type="ECO:0000256" key="2">
    <source>
        <dbReference type="ARBA" id="ARBA00022723"/>
    </source>
</evidence>
<evidence type="ECO:0000256" key="8">
    <source>
        <dbReference type="SAM" id="MobiDB-lite"/>
    </source>
</evidence>
<evidence type="ECO:0000256" key="6">
    <source>
        <dbReference type="ARBA" id="ARBA00023242"/>
    </source>
</evidence>
<feature type="compositionally biased region" description="Polar residues" evidence="8">
    <location>
        <begin position="561"/>
        <end position="574"/>
    </location>
</feature>
<evidence type="ECO:0000256" key="4">
    <source>
        <dbReference type="ARBA" id="ARBA00022771"/>
    </source>
</evidence>
<dbReference type="SUPFAM" id="SSF57667">
    <property type="entry name" value="beta-beta-alpha zinc fingers"/>
    <property type="match status" value="2"/>
</dbReference>
<keyword evidence="10" id="KW-1185">Reference proteome</keyword>
<feature type="compositionally biased region" description="Basic and acidic residues" evidence="8">
    <location>
        <begin position="530"/>
        <end position="560"/>
    </location>
</feature>
<name>A0A914C994_9BILA</name>
<keyword evidence="5" id="KW-0862">Zinc</keyword>
<reference evidence="11" key="1">
    <citation type="submission" date="2022-11" db="UniProtKB">
        <authorList>
            <consortium name="WormBaseParasite"/>
        </authorList>
    </citation>
    <scope>IDENTIFICATION</scope>
</reference>
<dbReference type="SMART" id="SM00355">
    <property type="entry name" value="ZnF_C2H2"/>
    <property type="match status" value="5"/>
</dbReference>
<feature type="domain" description="C2H2-type" evidence="9">
    <location>
        <begin position="274"/>
        <end position="301"/>
    </location>
</feature>
<dbReference type="PROSITE" id="PS50157">
    <property type="entry name" value="ZINC_FINGER_C2H2_2"/>
    <property type="match status" value="3"/>
</dbReference>
<keyword evidence="3" id="KW-0677">Repeat</keyword>
<feature type="compositionally biased region" description="Basic and acidic residues" evidence="8">
    <location>
        <begin position="476"/>
        <end position="499"/>
    </location>
</feature>
<feature type="region of interest" description="Disordered" evidence="8">
    <location>
        <begin position="161"/>
        <end position="251"/>
    </location>
</feature>
<dbReference type="PROSITE" id="PS00028">
    <property type="entry name" value="ZINC_FINGER_C2H2_1"/>
    <property type="match status" value="3"/>
</dbReference>
<evidence type="ECO:0000313" key="10">
    <source>
        <dbReference type="Proteomes" id="UP000887540"/>
    </source>
</evidence>